<protein>
    <recommendedName>
        <fullName evidence="4">F-box domain-containing protein</fullName>
    </recommendedName>
</protein>
<evidence type="ECO:0000313" key="2">
    <source>
        <dbReference type="EMBL" id="KAJ9665100.1"/>
    </source>
</evidence>
<evidence type="ECO:0000256" key="1">
    <source>
        <dbReference type="SAM" id="MobiDB-lite"/>
    </source>
</evidence>
<proteinExistence type="predicted"/>
<feature type="region of interest" description="Disordered" evidence="1">
    <location>
        <begin position="105"/>
        <end position="131"/>
    </location>
</feature>
<dbReference type="Proteomes" id="UP001172684">
    <property type="component" value="Unassembled WGS sequence"/>
</dbReference>
<name>A0ABQ9NRR2_9PEZI</name>
<accession>A0ABQ9NRR2</accession>
<keyword evidence="3" id="KW-1185">Reference proteome</keyword>
<organism evidence="2 3">
    <name type="scientific">Coniosporium apollinis</name>
    <dbReference type="NCBI Taxonomy" id="61459"/>
    <lineage>
        <taxon>Eukaryota</taxon>
        <taxon>Fungi</taxon>
        <taxon>Dikarya</taxon>
        <taxon>Ascomycota</taxon>
        <taxon>Pezizomycotina</taxon>
        <taxon>Dothideomycetes</taxon>
        <taxon>Dothideomycetes incertae sedis</taxon>
        <taxon>Coniosporium</taxon>
    </lineage>
</organism>
<evidence type="ECO:0008006" key="4">
    <source>
        <dbReference type="Google" id="ProtNLM"/>
    </source>
</evidence>
<reference evidence="2" key="1">
    <citation type="submission" date="2022-10" db="EMBL/GenBank/DDBJ databases">
        <title>Culturing micro-colonial fungi from biological soil crusts in the Mojave desert and describing Neophaeococcomyces mojavensis, and introducing the new genera and species Taxawa tesnikishii.</title>
        <authorList>
            <person name="Kurbessoian T."/>
            <person name="Stajich J.E."/>
        </authorList>
    </citation>
    <scope>NUCLEOTIDE SEQUENCE</scope>
    <source>
        <strain evidence="2">TK_1</strain>
    </source>
</reference>
<sequence>MVPLASFPGRQLQLYSDSCFAPSQQHFLAERPPPSLPNHVYHQLPFGLDLSGLVQSRALPAPVRAAWIFAMSKRIYERQLDFRVNQQPAKAFDDGLLHVGVQARKRKRGDNEGHGNKKQKQADAGPTKLSARRAVKTEIHADAWHVIFTHCDPSMLFALKSVNREFRKLLEYEGTWKKCRLNNYGEDVPPPPAGLKEYQYLDLLDGQKDCMSCGQKGIRKTYWPFLRRWCKSCFKKKTMKRVDALLHLEAAPNLLDCIIFAATDQFYNYERVGTNGMSGRSIQQHSVCLREDVTRISKEYDAFMSSMSTDATLLPEAKELKKEQWRNQKVCEVQSLQTDIETLEAWARQNLSDRSLKIQDVKEQRKAAFISRAQALEPPIMEDLLKFMKPFHDAIQINKPFSEKSWTTLRTKLEERRPAAEAMLAFEKLAKDNVRMNSWQDYQKQRDWHTSEEQEHVREVASEVIQSLEAEASGASVSMDYQEFTIRALQEIHSRFHKFLLRELPKKFTPDIKQHRLGFHLAIDDAIMIYTRDIRPAIDRLPDAPPARQRHFKCPGCLRNDTTHLYQLHDLFKHIRDKHACFAGAFDSFWWAGSKDVRPLWCAVPWPPNLPLLAKHQKADGKYDPYNPTPYKPAAHISQSSAAATVSAFEGRSAGTLPTSIADESAADGPADFVRNVVDASRVLRRTPLGPQFRSRIALSYALEKHTSHFIHGTGDWSFSALEDGTEIKDEQAPSIATAEEMIKALAKDGDHDLFNHLCCEACATDRHNATNAFGKNHGATPQSREELVTHYRSAHRHHYGQTLEMRAWVEKLFKLPTGEELWVALTQPGMGDAMAAFDMLFPRKATNIN</sequence>
<dbReference type="EMBL" id="JAPDRL010000032">
    <property type="protein sequence ID" value="KAJ9665100.1"/>
    <property type="molecule type" value="Genomic_DNA"/>
</dbReference>
<comment type="caution">
    <text evidence="2">The sequence shown here is derived from an EMBL/GenBank/DDBJ whole genome shotgun (WGS) entry which is preliminary data.</text>
</comment>
<gene>
    <name evidence="2" type="ORF">H2201_004760</name>
</gene>
<evidence type="ECO:0000313" key="3">
    <source>
        <dbReference type="Proteomes" id="UP001172684"/>
    </source>
</evidence>